<comment type="caution">
    <text evidence="3">The sequence shown here is derived from an EMBL/GenBank/DDBJ whole genome shotgun (WGS) entry which is preliminary data.</text>
</comment>
<sequence length="353" mass="38388">MTATTGTLPSLRVLLIVSLLSVPATSLPKARTFDWTKTKHVIAFGDSYTYVQGTAGLQNFSFIGDYLPGDFAYAPETLLTNQIVQNFTGTAEGGPNWIEYLTGCGVKPGLTSPLTCKLQLWDFAFAGADVAEEFTPLHHPYTIPLVNQTQQFLTYGDAVLKKKACLNPLKALVAIWIGINDINDSAKYPVPSFASLYASILDRVFSSSVDPLISAGYRNFLFVNLPPLDRTPYNLARAPATRSPNATMVGWWNAALAERAAELDGKEQGVTAMVYDANSFLNGVLDDPGRYGVANTTGFCAGYLQADVLTDPGKYGCPVPVGEYFWFNSGHMTSHVHELMAPDVERFLLSRSG</sequence>
<dbReference type="Pfam" id="PF00657">
    <property type="entry name" value="Lipase_GDSL"/>
    <property type="match status" value="1"/>
</dbReference>
<protein>
    <submittedName>
        <fullName evidence="3">Lipase, autotransporter EstA</fullName>
    </submittedName>
</protein>
<evidence type="ECO:0000256" key="1">
    <source>
        <dbReference type="ARBA" id="ARBA00022801"/>
    </source>
</evidence>
<evidence type="ECO:0000313" key="3">
    <source>
        <dbReference type="EMBL" id="KAJ9162096.1"/>
    </source>
</evidence>
<dbReference type="Proteomes" id="UP001174691">
    <property type="component" value="Unassembled WGS sequence"/>
</dbReference>
<dbReference type="Gene3D" id="3.40.50.1110">
    <property type="entry name" value="SGNH hydrolase"/>
    <property type="match status" value="1"/>
</dbReference>
<dbReference type="InterPro" id="IPR001087">
    <property type="entry name" value="GDSL"/>
</dbReference>
<dbReference type="GO" id="GO:0016788">
    <property type="term" value="F:hydrolase activity, acting on ester bonds"/>
    <property type="evidence" value="ECO:0007669"/>
    <property type="project" value="InterPro"/>
</dbReference>
<evidence type="ECO:0000313" key="4">
    <source>
        <dbReference type="Proteomes" id="UP001174691"/>
    </source>
</evidence>
<keyword evidence="4" id="KW-1185">Reference proteome</keyword>
<dbReference type="AlphaFoldDB" id="A0AA38W371"/>
<dbReference type="PANTHER" id="PTHR45648">
    <property type="entry name" value="GDSL LIPASE/ACYLHYDROLASE FAMILY PROTEIN (AFU_ORTHOLOGUE AFUA_4G14700)"/>
    <property type="match status" value="1"/>
</dbReference>
<dbReference type="SUPFAM" id="SSF52266">
    <property type="entry name" value="SGNH hydrolase"/>
    <property type="match status" value="1"/>
</dbReference>
<dbReference type="EMBL" id="JANBVN010000015">
    <property type="protein sequence ID" value="KAJ9162096.1"/>
    <property type="molecule type" value="Genomic_DNA"/>
</dbReference>
<dbReference type="PANTHER" id="PTHR45648:SF85">
    <property type="entry name" value="A, PUTATIVE (AFU_ORTHOLOGUE AFUA_2G10760)-RELATED"/>
    <property type="match status" value="1"/>
</dbReference>
<gene>
    <name evidence="3" type="ORF">NKR19_g1618</name>
</gene>
<organism evidence="3 4">
    <name type="scientific">Coniochaeta hoffmannii</name>
    <dbReference type="NCBI Taxonomy" id="91930"/>
    <lineage>
        <taxon>Eukaryota</taxon>
        <taxon>Fungi</taxon>
        <taxon>Dikarya</taxon>
        <taxon>Ascomycota</taxon>
        <taxon>Pezizomycotina</taxon>
        <taxon>Sordariomycetes</taxon>
        <taxon>Sordariomycetidae</taxon>
        <taxon>Coniochaetales</taxon>
        <taxon>Coniochaetaceae</taxon>
        <taxon>Coniochaeta</taxon>
    </lineage>
</organism>
<feature type="signal peptide" evidence="2">
    <location>
        <begin position="1"/>
        <end position="26"/>
    </location>
</feature>
<name>A0AA38W371_9PEZI</name>
<feature type="chain" id="PRO_5041203407" evidence="2">
    <location>
        <begin position="27"/>
        <end position="353"/>
    </location>
</feature>
<keyword evidence="1" id="KW-0378">Hydrolase</keyword>
<proteinExistence type="predicted"/>
<accession>A0AA38W371</accession>
<dbReference type="CDD" id="cd01846">
    <property type="entry name" value="fatty_acyltransferase_like"/>
    <property type="match status" value="1"/>
</dbReference>
<dbReference type="InterPro" id="IPR036514">
    <property type="entry name" value="SGNH_hydro_sf"/>
</dbReference>
<evidence type="ECO:0000256" key="2">
    <source>
        <dbReference type="SAM" id="SignalP"/>
    </source>
</evidence>
<reference evidence="3" key="1">
    <citation type="submission" date="2022-07" db="EMBL/GenBank/DDBJ databases">
        <title>Fungi with potential for degradation of polypropylene.</title>
        <authorList>
            <person name="Gostincar C."/>
        </authorList>
    </citation>
    <scope>NUCLEOTIDE SEQUENCE</scope>
    <source>
        <strain evidence="3">EXF-13287</strain>
    </source>
</reference>
<dbReference type="InterPro" id="IPR051058">
    <property type="entry name" value="GDSL_Est/Lipase"/>
</dbReference>
<keyword evidence="2" id="KW-0732">Signal</keyword>